<keyword evidence="2" id="KW-1185">Reference proteome</keyword>
<dbReference type="RefSeq" id="WP_379822305.1">
    <property type="nucleotide sequence ID" value="NZ_JBHUMD010000029.1"/>
</dbReference>
<evidence type="ECO:0000313" key="1">
    <source>
        <dbReference type="EMBL" id="MFD2603495.1"/>
    </source>
</evidence>
<comment type="caution">
    <text evidence="1">The sequence shown here is derived from an EMBL/GenBank/DDBJ whole genome shotgun (WGS) entry which is preliminary data.</text>
</comment>
<sequence>MKEHVYKLQIPKGETFESIMDQRENGAQFIYYEYVIPRPIIAPGRAVSKIYFVKKGDSKRYYAKYNLINLIWGWWGLPFGPVYVYRVAAKNRKGNNITDDVYTNLSKEDFLKGKVIIRKTSTLFRDLDKSTLSELTKCLKKNVERKGRLTANPIAALYIASKTPTIYVGLNSADYNRKYDLRKEVYNYFYSYTKFEFVNLSDTTEIVSKLKEQGTPLNCN</sequence>
<reference evidence="2" key="1">
    <citation type="journal article" date="2019" name="Int. J. Syst. Evol. Microbiol.">
        <title>The Global Catalogue of Microorganisms (GCM) 10K type strain sequencing project: providing services to taxonomists for standard genome sequencing and annotation.</title>
        <authorList>
            <consortium name="The Broad Institute Genomics Platform"/>
            <consortium name="The Broad Institute Genome Sequencing Center for Infectious Disease"/>
            <person name="Wu L."/>
            <person name="Ma J."/>
        </authorList>
    </citation>
    <scope>NUCLEOTIDE SEQUENCE [LARGE SCALE GENOMIC DNA]</scope>
    <source>
        <strain evidence="2">KCTC 42107</strain>
    </source>
</reference>
<dbReference type="EMBL" id="JBHUMD010000029">
    <property type="protein sequence ID" value="MFD2603495.1"/>
    <property type="molecule type" value="Genomic_DNA"/>
</dbReference>
<organism evidence="1 2">
    <name type="scientific">Flavobacterium suzhouense</name>
    <dbReference type="NCBI Taxonomy" id="1529638"/>
    <lineage>
        <taxon>Bacteria</taxon>
        <taxon>Pseudomonadati</taxon>
        <taxon>Bacteroidota</taxon>
        <taxon>Flavobacteriia</taxon>
        <taxon>Flavobacteriales</taxon>
        <taxon>Flavobacteriaceae</taxon>
        <taxon>Flavobacterium</taxon>
    </lineage>
</organism>
<accession>A0ABW5NYR9</accession>
<dbReference type="Proteomes" id="UP001597480">
    <property type="component" value="Unassembled WGS sequence"/>
</dbReference>
<evidence type="ECO:0000313" key="2">
    <source>
        <dbReference type="Proteomes" id="UP001597480"/>
    </source>
</evidence>
<gene>
    <name evidence="1" type="ORF">ACFSR3_15630</name>
</gene>
<proteinExistence type="predicted"/>
<protein>
    <submittedName>
        <fullName evidence="1">Uncharacterized protein</fullName>
    </submittedName>
</protein>
<name>A0ABW5NYR9_9FLAO</name>